<gene>
    <name evidence="1" type="ORF">H105_00881</name>
</gene>
<protein>
    <submittedName>
        <fullName evidence="1">Uncharacterized protein</fullName>
    </submittedName>
</protein>
<name>A0A022Y524_TRISD</name>
<proteinExistence type="predicted"/>
<keyword evidence="2" id="KW-1185">Reference proteome</keyword>
<evidence type="ECO:0000313" key="2">
    <source>
        <dbReference type="Proteomes" id="UP000023623"/>
    </source>
</evidence>
<sequence>MVNREVERTSTTAVKFTAIIYALLLHASNKDILLGTSGRNSPHVATPWSQRLHAHITHLER</sequence>
<dbReference type="AlphaFoldDB" id="A0A022Y524"/>
<dbReference type="HOGENOM" id="CLU_2924378_0_0_1"/>
<dbReference type="EMBL" id="KK208733">
    <property type="protein sequence ID" value="EZF78025.1"/>
    <property type="molecule type" value="Genomic_DNA"/>
</dbReference>
<organism evidence="1 2">
    <name type="scientific">Trichophyton soudanense CBS 452.61</name>
    <dbReference type="NCBI Taxonomy" id="1215331"/>
    <lineage>
        <taxon>Eukaryota</taxon>
        <taxon>Fungi</taxon>
        <taxon>Dikarya</taxon>
        <taxon>Ascomycota</taxon>
        <taxon>Pezizomycotina</taxon>
        <taxon>Eurotiomycetes</taxon>
        <taxon>Eurotiomycetidae</taxon>
        <taxon>Onygenales</taxon>
        <taxon>Arthrodermataceae</taxon>
        <taxon>Trichophyton</taxon>
    </lineage>
</organism>
<dbReference type="Proteomes" id="UP000023623">
    <property type="component" value="Unassembled WGS sequence"/>
</dbReference>
<accession>A0A022Y524</accession>
<evidence type="ECO:0000313" key="1">
    <source>
        <dbReference type="EMBL" id="EZF78025.1"/>
    </source>
</evidence>
<reference evidence="1 2" key="1">
    <citation type="submission" date="2014-02" db="EMBL/GenBank/DDBJ databases">
        <title>The Genome Sequence of Trichophyton rubrum (morphotype soudanense) CBS 452.61.</title>
        <authorList>
            <consortium name="The Broad Institute Genomics Platform"/>
            <person name="Cuomo C.A."/>
            <person name="White T.C."/>
            <person name="Graser Y."/>
            <person name="Martinez-Rossi N."/>
            <person name="Heitman J."/>
            <person name="Young S.K."/>
            <person name="Zeng Q."/>
            <person name="Gargeya S."/>
            <person name="Abouelleil A."/>
            <person name="Alvarado L."/>
            <person name="Chapman S.B."/>
            <person name="Gainer-Dewar J."/>
            <person name="Goldberg J."/>
            <person name="Griggs A."/>
            <person name="Gujja S."/>
            <person name="Hansen M."/>
            <person name="Howarth C."/>
            <person name="Imamovic A."/>
            <person name="Larimer J."/>
            <person name="Martinez D."/>
            <person name="Murphy C."/>
            <person name="Pearson M.D."/>
            <person name="Persinoti G."/>
            <person name="Poon T."/>
            <person name="Priest M."/>
            <person name="Roberts A.D."/>
            <person name="Saif S."/>
            <person name="Shea T.D."/>
            <person name="Sykes S.N."/>
            <person name="Wortman J."/>
            <person name="Nusbaum C."/>
            <person name="Birren B."/>
        </authorList>
    </citation>
    <scope>NUCLEOTIDE SEQUENCE [LARGE SCALE GENOMIC DNA]</scope>
    <source>
        <strain evidence="1 2">CBS 452.61</strain>
    </source>
</reference>